<dbReference type="Pfam" id="PF06824">
    <property type="entry name" value="Glyco_hydro_125"/>
    <property type="match status" value="1"/>
</dbReference>
<feature type="region of interest" description="Disordered" evidence="1">
    <location>
        <begin position="228"/>
        <end position="253"/>
    </location>
</feature>
<dbReference type="InterPro" id="IPR006311">
    <property type="entry name" value="TAT_signal"/>
</dbReference>
<dbReference type="SMART" id="SM01149">
    <property type="entry name" value="DUF1237"/>
    <property type="match status" value="1"/>
</dbReference>
<organism evidence="3 4">
    <name type="scientific">Dyella telluris</name>
    <dbReference type="NCBI Taxonomy" id="2763498"/>
    <lineage>
        <taxon>Bacteria</taxon>
        <taxon>Pseudomonadati</taxon>
        <taxon>Pseudomonadota</taxon>
        <taxon>Gammaproteobacteria</taxon>
        <taxon>Lysobacterales</taxon>
        <taxon>Rhodanobacteraceae</taxon>
        <taxon>Dyella</taxon>
    </lineage>
</organism>
<evidence type="ECO:0000313" key="4">
    <source>
        <dbReference type="Proteomes" id="UP000515873"/>
    </source>
</evidence>
<sequence length="483" mass="54277">MTSRRTLLKWMAMAPAATLFSNSLLSGNAFAAAGTGRFVSQRPPVGKRKFTSAAVEKLIAQTKARIGDPELAWMFENCFPNTLDTTVNVGTLRGKPDTFIVTGDIDAMWMRDSSAQVWPYVHLAKQDKALQQLFRGLIHRHALCISIDPYANAFMPDPASKSNMDWAQHDITDMKPGVAERKWEIDSLCYPIRLAHGYWKATGDTSAFDDDWHASMRIVLKTFREQQRKEGHGPYQFQRPSPRPTESQFLEGYGNPTKPVGMIHAMFRPSDDATVYPFNIPGNLFAVTSLRQLAEMLRTIRHDEATAADCAALADEIQHAAETYGVIRGEQGDYWAYEVDGYGNQLFMDDANVPSLLALPYLGACTQDDARYQRTRAQVWSTHNPYFFKGTAAEGIGGPHEGLRMIWPMSLMMRAFTSNNASEIAQSVSWLKSTHAGTGFMHESFDQDDPKKFTRTWFAWANTLFGELIVELADRHPDVLRKA</sequence>
<dbReference type="PROSITE" id="PS51318">
    <property type="entry name" value="TAT"/>
    <property type="match status" value="1"/>
</dbReference>
<feature type="chain" id="PRO_5028843654" evidence="2">
    <location>
        <begin position="32"/>
        <end position="483"/>
    </location>
</feature>
<dbReference type="RefSeq" id="WP_187059286.1">
    <property type="nucleotide sequence ID" value="NZ_CP060412.1"/>
</dbReference>
<keyword evidence="2" id="KW-0732">Signal</keyword>
<dbReference type="PIRSF" id="PIRSF028846">
    <property type="entry name" value="UCP028846"/>
    <property type="match status" value="1"/>
</dbReference>
<protein>
    <submittedName>
        <fullName evidence="3">Glycoside hydrolase family 125 protein</fullName>
    </submittedName>
</protein>
<reference evidence="3 4" key="1">
    <citation type="submission" date="2020-08" db="EMBL/GenBank/DDBJ databases">
        <title>Dyella sp. G9 isolated from forest soil.</title>
        <authorList>
            <person name="Fu J."/>
            <person name="Qiu L."/>
        </authorList>
    </citation>
    <scope>NUCLEOTIDE SEQUENCE [LARGE SCALE GENOMIC DNA]</scope>
    <source>
        <strain evidence="3 4">G9</strain>
    </source>
</reference>
<proteinExistence type="predicted"/>
<dbReference type="InterPro" id="IPR008928">
    <property type="entry name" value="6-hairpin_glycosidase_sf"/>
</dbReference>
<accession>A0A7G8QAL2</accession>
<dbReference type="InterPro" id="IPR008313">
    <property type="entry name" value="GH125"/>
</dbReference>
<evidence type="ECO:0000256" key="1">
    <source>
        <dbReference type="SAM" id="MobiDB-lite"/>
    </source>
</evidence>
<dbReference type="AlphaFoldDB" id="A0A7G8QAL2"/>
<keyword evidence="4" id="KW-1185">Reference proteome</keyword>
<dbReference type="Proteomes" id="UP000515873">
    <property type="component" value="Chromosome"/>
</dbReference>
<dbReference type="EMBL" id="CP060412">
    <property type="protein sequence ID" value="QNK03820.1"/>
    <property type="molecule type" value="Genomic_DNA"/>
</dbReference>
<dbReference type="GO" id="GO:0016787">
    <property type="term" value="F:hydrolase activity"/>
    <property type="evidence" value="ECO:0007669"/>
    <property type="project" value="UniProtKB-KW"/>
</dbReference>
<dbReference type="InterPro" id="IPR012341">
    <property type="entry name" value="6hp_glycosidase-like_sf"/>
</dbReference>
<evidence type="ECO:0000313" key="3">
    <source>
        <dbReference type="EMBL" id="QNK03820.1"/>
    </source>
</evidence>
<evidence type="ECO:0000256" key="2">
    <source>
        <dbReference type="SAM" id="SignalP"/>
    </source>
</evidence>
<gene>
    <name evidence="3" type="ORF">H8F01_13370</name>
</gene>
<dbReference type="GO" id="GO:0005975">
    <property type="term" value="P:carbohydrate metabolic process"/>
    <property type="evidence" value="ECO:0007669"/>
    <property type="project" value="InterPro"/>
</dbReference>
<dbReference type="PANTHER" id="PTHR31047:SF0">
    <property type="entry name" value="MEIOTICALLY UP-REGULATED GENE 157 PROTEIN"/>
    <property type="match status" value="1"/>
</dbReference>
<dbReference type="PANTHER" id="PTHR31047">
    <property type="entry name" value="MEIOTICALLY UP-REGULATED GENE 157 PROTEIN"/>
    <property type="match status" value="1"/>
</dbReference>
<dbReference type="Gene3D" id="1.50.10.10">
    <property type="match status" value="1"/>
</dbReference>
<dbReference type="KEGG" id="dtl:H8F01_13370"/>
<name>A0A7G8QAL2_9GAMM</name>
<feature type="signal peptide" evidence="2">
    <location>
        <begin position="1"/>
        <end position="31"/>
    </location>
</feature>
<keyword evidence="3" id="KW-0378">Hydrolase</keyword>
<dbReference type="SUPFAM" id="SSF48208">
    <property type="entry name" value="Six-hairpin glycosidases"/>
    <property type="match status" value="1"/>
</dbReference>